<dbReference type="EMBL" id="MU069958">
    <property type="protein sequence ID" value="KAF5831310.1"/>
    <property type="molecule type" value="Genomic_DNA"/>
</dbReference>
<dbReference type="Proteomes" id="UP000815325">
    <property type="component" value="Unassembled WGS sequence"/>
</dbReference>
<dbReference type="InterPro" id="IPR027417">
    <property type="entry name" value="P-loop_NTPase"/>
</dbReference>
<gene>
    <name evidence="7" type="ORF">DUNSADRAFT_13311</name>
</gene>
<dbReference type="Pfam" id="PF10431">
    <property type="entry name" value="ClpB_D2-small"/>
    <property type="match status" value="1"/>
</dbReference>
<dbReference type="InterPro" id="IPR001270">
    <property type="entry name" value="ClpA/B"/>
</dbReference>
<proteinExistence type="predicted"/>
<dbReference type="InterPro" id="IPR003593">
    <property type="entry name" value="AAA+_ATPase"/>
</dbReference>
<reference evidence="7" key="1">
    <citation type="submission" date="2017-08" db="EMBL/GenBank/DDBJ databases">
        <authorList>
            <person name="Polle J.E."/>
            <person name="Barry K."/>
            <person name="Cushman J."/>
            <person name="Schmutz J."/>
            <person name="Tran D."/>
            <person name="Hathwaick L.T."/>
            <person name="Yim W.C."/>
            <person name="Jenkins J."/>
            <person name="Mckie-Krisberg Z.M."/>
            <person name="Prochnik S."/>
            <person name="Lindquist E."/>
            <person name="Dockter R.B."/>
            <person name="Adam C."/>
            <person name="Molina H."/>
            <person name="Bunkerborg J."/>
            <person name="Jin E."/>
            <person name="Buchheim M."/>
            <person name="Magnuson J."/>
        </authorList>
    </citation>
    <scope>NUCLEOTIDE SEQUENCE</scope>
    <source>
        <strain evidence="7">CCAP 19/18</strain>
    </source>
</reference>
<evidence type="ECO:0000256" key="1">
    <source>
        <dbReference type="ARBA" id="ARBA00022741"/>
    </source>
</evidence>
<sequence length="381" mass="41214">MAGLVKRALDMENKFAQAIDTEEEGDPDSADALREEAMAIEQREQRRQQHVPASLLACVGQAGCVGKTELAKALASYLFNSEDALIRLDMSEYMEKHAVSRLIGAPPGYVGYDEGGLLTDAVRRKPYSVVLFDEIEKAHVDVFNVLLQILDDGRSTDTQGHTVSFKNTVIIMTSNLGSAEIFDQLTKPTDKAAEEGKGTSAAAVASSAEGKEGEAALAEVAEEVRRAGVKEKRLVTRLAERRMRLQLEDSALEYLAQIGFDPVFGARPVKRALQRELQTLLAKAVLRGDFEEDDTIIVEAVRPPNSTMDAAALREANMRSKQRGDGNYTSGLQLRKGPKVVWAPGKRAVVVTAESDRAAAQNGPAPTQNGNIPHANGNGST</sequence>
<evidence type="ECO:0000256" key="2">
    <source>
        <dbReference type="ARBA" id="ARBA00022840"/>
    </source>
</evidence>
<dbReference type="CDD" id="cd19499">
    <property type="entry name" value="RecA-like_ClpB_Hsp104-like"/>
    <property type="match status" value="1"/>
</dbReference>
<dbReference type="PRINTS" id="PR00300">
    <property type="entry name" value="CLPPROTEASEA"/>
</dbReference>
<keyword evidence="2" id="KW-0067">ATP-binding</keyword>
<feature type="domain" description="Clp ATPase C-terminal" evidence="6">
    <location>
        <begin position="213"/>
        <end position="303"/>
    </location>
</feature>
<keyword evidence="3" id="KW-0143">Chaperone</keyword>
<dbReference type="Pfam" id="PF07724">
    <property type="entry name" value="AAA_2"/>
    <property type="match status" value="1"/>
</dbReference>
<keyword evidence="1" id="KW-0547">Nucleotide-binding</keyword>
<protein>
    <submittedName>
        <fullName evidence="7">P-loop containing nucleoside triphosphate hydrolase protein</fullName>
    </submittedName>
</protein>
<evidence type="ECO:0000256" key="3">
    <source>
        <dbReference type="ARBA" id="ARBA00023186"/>
    </source>
</evidence>
<evidence type="ECO:0000313" key="8">
    <source>
        <dbReference type="Proteomes" id="UP000815325"/>
    </source>
</evidence>
<dbReference type="GO" id="GO:0016787">
    <property type="term" value="F:hydrolase activity"/>
    <property type="evidence" value="ECO:0007669"/>
    <property type="project" value="UniProtKB-KW"/>
</dbReference>
<feature type="domain" description="AAA+ ATPase" evidence="5">
    <location>
        <begin position="52"/>
        <end position="199"/>
    </location>
</feature>
<dbReference type="SUPFAM" id="SSF52540">
    <property type="entry name" value="P-loop containing nucleoside triphosphate hydrolases"/>
    <property type="match status" value="1"/>
</dbReference>
<dbReference type="InterPro" id="IPR019489">
    <property type="entry name" value="Clp_ATPase_C"/>
</dbReference>
<organism evidence="7 8">
    <name type="scientific">Dunaliella salina</name>
    <name type="common">Green alga</name>
    <name type="synonym">Protococcus salinus</name>
    <dbReference type="NCBI Taxonomy" id="3046"/>
    <lineage>
        <taxon>Eukaryota</taxon>
        <taxon>Viridiplantae</taxon>
        <taxon>Chlorophyta</taxon>
        <taxon>core chlorophytes</taxon>
        <taxon>Chlorophyceae</taxon>
        <taxon>CS clade</taxon>
        <taxon>Chlamydomonadales</taxon>
        <taxon>Dunaliellaceae</taxon>
        <taxon>Dunaliella</taxon>
    </lineage>
</organism>
<comment type="caution">
    <text evidence="7">The sequence shown here is derived from an EMBL/GenBank/DDBJ whole genome shotgun (WGS) entry which is preliminary data.</text>
</comment>
<evidence type="ECO:0000256" key="4">
    <source>
        <dbReference type="SAM" id="MobiDB-lite"/>
    </source>
</evidence>
<feature type="compositionally biased region" description="Polar residues" evidence="4">
    <location>
        <begin position="364"/>
        <end position="381"/>
    </location>
</feature>
<dbReference type="Gene3D" id="3.40.50.300">
    <property type="entry name" value="P-loop containing nucleotide triphosphate hydrolases"/>
    <property type="match status" value="1"/>
</dbReference>
<keyword evidence="8" id="KW-1185">Reference proteome</keyword>
<dbReference type="PANTHER" id="PTHR11638:SF18">
    <property type="entry name" value="HEAT SHOCK PROTEIN 104"/>
    <property type="match status" value="1"/>
</dbReference>
<feature type="non-terminal residue" evidence="7">
    <location>
        <position position="1"/>
    </location>
</feature>
<dbReference type="InterPro" id="IPR028299">
    <property type="entry name" value="ClpA/B_CS2"/>
</dbReference>
<dbReference type="InterPro" id="IPR050130">
    <property type="entry name" value="ClpA_ClpB"/>
</dbReference>
<dbReference type="SMART" id="SM01086">
    <property type="entry name" value="ClpB_D2-small"/>
    <property type="match status" value="1"/>
</dbReference>
<evidence type="ECO:0000313" key="7">
    <source>
        <dbReference type="EMBL" id="KAF5831310.1"/>
    </source>
</evidence>
<evidence type="ECO:0000259" key="5">
    <source>
        <dbReference type="SMART" id="SM00382"/>
    </source>
</evidence>
<dbReference type="InterPro" id="IPR003959">
    <property type="entry name" value="ATPase_AAA_core"/>
</dbReference>
<accession>A0ABQ7G9R2</accession>
<feature type="region of interest" description="Disordered" evidence="4">
    <location>
        <begin position="354"/>
        <end position="381"/>
    </location>
</feature>
<dbReference type="PANTHER" id="PTHR11638">
    <property type="entry name" value="ATP-DEPENDENT CLP PROTEASE"/>
    <property type="match status" value="1"/>
</dbReference>
<keyword evidence="7" id="KW-0378">Hydrolase</keyword>
<evidence type="ECO:0000259" key="6">
    <source>
        <dbReference type="SMART" id="SM01086"/>
    </source>
</evidence>
<dbReference type="PROSITE" id="PS00871">
    <property type="entry name" value="CLPAB_2"/>
    <property type="match status" value="1"/>
</dbReference>
<dbReference type="SMART" id="SM00382">
    <property type="entry name" value="AAA"/>
    <property type="match status" value="1"/>
</dbReference>
<name>A0ABQ7G9R2_DUNSA</name>